<organism evidence="19 20">
    <name type="scientific">Tilletiopsis washingtonensis</name>
    <dbReference type="NCBI Taxonomy" id="58919"/>
    <lineage>
        <taxon>Eukaryota</taxon>
        <taxon>Fungi</taxon>
        <taxon>Dikarya</taxon>
        <taxon>Basidiomycota</taxon>
        <taxon>Ustilaginomycotina</taxon>
        <taxon>Exobasidiomycetes</taxon>
        <taxon>Entylomatales</taxon>
        <taxon>Entylomatales incertae sedis</taxon>
        <taxon>Tilletiopsis</taxon>
    </lineage>
</organism>
<dbReference type="Pfam" id="PF22249">
    <property type="entry name" value="ERMP1-TM"/>
    <property type="match status" value="1"/>
</dbReference>
<dbReference type="Proteomes" id="UP000245946">
    <property type="component" value="Unassembled WGS sequence"/>
</dbReference>
<dbReference type="EMBL" id="KZ819287">
    <property type="protein sequence ID" value="PWN99581.1"/>
    <property type="molecule type" value="Genomic_DNA"/>
</dbReference>
<comment type="cofactor">
    <cofactor evidence="1">
        <name>Zn(2+)</name>
        <dbReference type="ChEBI" id="CHEBI:29105"/>
    </cofactor>
</comment>
<keyword evidence="8" id="KW-0256">Endoplasmic reticulum</keyword>
<keyword evidence="6 14" id="KW-0479">Metal-binding</keyword>
<accession>A0A316ZDH7</accession>
<dbReference type="STRING" id="58919.A0A316ZDH7"/>
<evidence type="ECO:0000313" key="20">
    <source>
        <dbReference type="Proteomes" id="UP000245946"/>
    </source>
</evidence>
<reference evidence="19 20" key="1">
    <citation type="journal article" date="2018" name="Mol. Biol. Evol.">
        <title>Broad Genomic Sampling Reveals a Smut Pathogenic Ancestry of the Fungal Clade Ustilaginomycotina.</title>
        <authorList>
            <person name="Kijpornyongpan T."/>
            <person name="Mondo S.J."/>
            <person name="Barry K."/>
            <person name="Sandor L."/>
            <person name="Lee J."/>
            <person name="Lipzen A."/>
            <person name="Pangilinan J."/>
            <person name="LaButti K."/>
            <person name="Hainaut M."/>
            <person name="Henrissat B."/>
            <person name="Grigoriev I.V."/>
            <person name="Spatafora J.W."/>
            <person name="Aime M.C."/>
        </authorList>
    </citation>
    <scope>NUCLEOTIDE SEQUENCE [LARGE SCALE GENOMIC DNA]</scope>
    <source>
        <strain evidence="19 20">MCA 4186</strain>
    </source>
</reference>
<comment type="subcellular location">
    <subcellularLocation>
        <location evidence="2">Endoplasmic reticulum membrane</location>
        <topology evidence="2">Multi-pass membrane protein</topology>
    </subcellularLocation>
</comment>
<feature type="domain" description="Peptidase M28" evidence="17">
    <location>
        <begin position="170"/>
        <end position="368"/>
    </location>
</feature>
<evidence type="ECO:0000259" key="17">
    <source>
        <dbReference type="Pfam" id="PF04389"/>
    </source>
</evidence>
<feature type="transmembrane region" description="Helical" evidence="16">
    <location>
        <begin position="443"/>
        <end position="464"/>
    </location>
</feature>
<keyword evidence="9 14" id="KW-0862">Zinc</keyword>
<dbReference type="GO" id="GO:0005789">
    <property type="term" value="C:endoplasmic reticulum membrane"/>
    <property type="evidence" value="ECO:0007669"/>
    <property type="project" value="UniProtKB-SubCell"/>
</dbReference>
<keyword evidence="10 16" id="KW-1133">Transmembrane helix</keyword>
<keyword evidence="13" id="KW-0325">Glycoprotein</keyword>
<dbReference type="CDD" id="cd03875">
    <property type="entry name" value="M28_Fxna_like"/>
    <property type="match status" value="1"/>
</dbReference>
<keyword evidence="4 14" id="KW-0645">Protease</keyword>
<dbReference type="FunFam" id="3.40.630.10:FF:000008">
    <property type="entry name" value="Endoplasmic reticulum metallopeptidase 1"/>
    <property type="match status" value="1"/>
</dbReference>
<dbReference type="PANTHER" id="PTHR12147">
    <property type="entry name" value="METALLOPEPTIDASE M28 FAMILY MEMBER"/>
    <property type="match status" value="1"/>
</dbReference>
<evidence type="ECO:0000256" key="16">
    <source>
        <dbReference type="SAM" id="Phobius"/>
    </source>
</evidence>
<dbReference type="InterPro" id="IPR045175">
    <property type="entry name" value="M28_fam"/>
</dbReference>
<sequence>MPSKRKSVARTGGTAPAPKAGTPGAVAAAPGAEPAPGAPTEPASPALAPRPSLSLLGYLLAFFVALSALTLSLHYSLPKPQAEAPGRFAEANAMETMRVLAYDFGYRIVGTKEHVDAEEWLEKKLRAYEGVHKTQWGDVQVEVWTQIGDGAHRFDFMSASVFKKYYSMSNLIVRVSPADNPAAKENALLVNSHLDSTLPSPGAADDGLGVGIMLELLRLYTSQETPTVGPLRHALVLLFNNGEESLQDASHLYITQHEPTRGSIRGVVNLEACGVSGPELLFQASSEELLRGYAQARRPFGTVLANDVFGSGIILSDTDARVFEEYGHVEMLDMAVVGSSYLYHTRRDIPAHVQPGVAQHFGDNVLDIVSYLTASPESKLAHTKPFPRRKPPIYFSIFGRFFVHISNKSWKALSMGFSAYANFLMSSTVRADRHFNALGTSTAAMLGMILSLVVSLVSANAVALLMTRGLNSGMSWYSHEALPIALYAPPAIAGSFAVQLALRSCFRDANAKAYLERATITAMFSIYTLGLMILNAFGIGSAYLLALGSITSLLAATANDFILQSFGRIELKHYPANRRVEPATYFLLAVVPAIFGSEGTVAFLDLFVPLTGRTGEISPSDHIIATIVAALAFMALPMLLPLSHRYGTAFLVRAIVGLLAISALMVAIFASPAMTPFSPMAPKRLFAHQVENITDGAWTMHMGHADAAPNFAALVEDVRAHIAPNHAVAELEIMDENNSAYDILYPVSAFITPYKFDIDTPAVPSLWAPKGAKSSRFFITAKDETLDLAAGTRRVTIEVTKPGLIWSVMAFDADILEWDLPNVLPPTGGRQRHHVKEVGRAGVDSWSLTMLLRLSPEELAAARARGQDRRPYTHLVTSAKGAPSAQPRDPSRLWIDFSALDAQGMWPSSRHLASSRASLGMFEKMNAFLLDQHPEVDSMLLSVVAGVAEA</sequence>
<evidence type="ECO:0000256" key="8">
    <source>
        <dbReference type="ARBA" id="ARBA00022824"/>
    </source>
</evidence>
<keyword evidence="11" id="KW-0482">Metalloprotease</keyword>
<protein>
    <recommendedName>
        <fullName evidence="14">Peptide hydrolase</fullName>
        <ecNumber evidence="14">3.4.-.-</ecNumber>
    </recommendedName>
</protein>
<comment type="similarity">
    <text evidence="3 14">Belongs to the peptidase M28 family.</text>
</comment>
<gene>
    <name evidence="19" type="ORF">FA09DRAFT_328388</name>
</gene>
<dbReference type="SUPFAM" id="SSF53187">
    <property type="entry name" value="Zn-dependent exopeptidases"/>
    <property type="match status" value="1"/>
</dbReference>
<dbReference type="Gene3D" id="3.40.630.10">
    <property type="entry name" value="Zn peptidases"/>
    <property type="match status" value="1"/>
</dbReference>
<keyword evidence="20" id="KW-1185">Reference proteome</keyword>
<evidence type="ECO:0000256" key="1">
    <source>
        <dbReference type="ARBA" id="ARBA00001947"/>
    </source>
</evidence>
<dbReference type="GO" id="GO:0008235">
    <property type="term" value="F:metalloexopeptidase activity"/>
    <property type="evidence" value="ECO:0007669"/>
    <property type="project" value="InterPro"/>
</dbReference>
<feature type="transmembrane region" description="Helical" evidence="16">
    <location>
        <begin position="650"/>
        <end position="670"/>
    </location>
</feature>
<feature type="region of interest" description="Disordered" evidence="15">
    <location>
        <begin position="1"/>
        <end position="46"/>
    </location>
</feature>
<feature type="transmembrane region" description="Helical" evidence="16">
    <location>
        <begin position="543"/>
        <end position="563"/>
    </location>
</feature>
<evidence type="ECO:0000256" key="3">
    <source>
        <dbReference type="ARBA" id="ARBA00010918"/>
    </source>
</evidence>
<dbReference type="PANTHER" id="PTHR12147:SF22">
    <property type="entry name" value="ENDOPLASMIC RETICULUM METALLOPEPTIDASE 1"/>
    <property type="match status" value="1"/>
</dbReference>
<evidence type="ECO:0000313" key="19">
    <source>
        <dbReference type="EMBL" id="PWN99581.1"/>
    </source>
</evidence>
<dbReference type="Pfam" id="PF04389">
    <property type="entry name" value="Peptidase_M28"/>
    <property type="match status" value="1"/>
</dbReference>
<keyword evidence="7 14" id="KW-0378">Hydrolase</keyword>
<dbReference type="GO" id="GO:0006508">
    <property type="term" value="P:proteolysis"/>
    <property type="evidence" value="ECO:0007669"/>
    <property type="project" value="UniProtKB-KW"/>
</dbReference>
<feature type="transmembrane region" description="Helical" evidence="16">
    <location>
        <begin position="584"/>
        <end position="603"/>
    </location>
</feature>
<evidence type="ECO:0000256" key="15">
    <source>
        <dbReference type="SAM" id="MobiDB-lite"/>
    </source>
</evidence>
<feature type="compositionally biased region" description="Low complexity" evidence="15">
    <location>
        <begin position="9"/>
        <end position="46"/>
    </location>
</feature>
<evidence type="ECO:0000256" key="6">
    <source>
        <dbReference type="ARBA" id="ARBA00022723"/>
    </source>
</evidence>
<evidence type="ECO:0000259" key="18">
    <source>
        <dbReference type="Pfam" id="PF22249"/>
    </source>
</evidence>
<evidence type="ECO:0000256" key="4">
    <source>
        <dbReference type="ARBA" id="ARBA00022670"/>
    </source>
</evidence>
<feature type="transmembrane region" description="Helical" evidence="16">
    <location>
        <begin position="623"/>
        <end position="643"/>
    </location>
</feature>
<dbReference type="EC" id="3.4.-.-" evidence="14"/>
<feature type="transmembrane region" description="Helical" evidence="16">
    <location>
        <begin position="55"/>
        <end position="77"/>
    </location>
</feature>
<evidence type="ECO:0000256" key="2">
    <source>
        <dbReference type="ARBA" id="ARBA00004477"/>
    </source>
</evidence>
<dbReference type="InterPro" id="IPR053974">
    <property type="entry name" value="ERMP1_1-A_TM"/>
</dbReference>
<dbReference type="InterPro" id="IPR007484">
    <property type="entry name" value="Peptidase_M28"/>
</dbReference>
<feature type="transmembrane region" description="Helical" evidence="16">
    <location>
        <begin position="484"/>
        <end position="502"/>
    </location>
</feature>
<evidence type="ECO:0000256" key="14">
    <source>
        <dbReference type="RuleBase" id="RU361240"/>
    </source>
</evidence>
<keyword evidence="5 16" id="KW-0812">Transmembrane</keyword>
<evidence type="ECO:0000256" key="11">
    <source>
        <dbReference type="ARBA" id="ARBA00023049"/>
    </source>
</evidence>
<dbReference type="InterPro" id="IPR048024">
    <property type="entry name" value="Fxna-like_M28_dom"/>
</dbReference>
<dbReference type="OrthoDB" id="76293at2759"/>
<keyword evidence="12 16" id="KW-0472">Membrane</keyword>
<feature type="transmembrane region" description="Helical" evidence="16">
    <location>
        <begin position="514"/>
        <end position="537"/>
    </location>
</feature>
<dbReference type="AlphaFoldDB" id="A0A316ZDH7"/>
<evidence type="ECO:0000256" key="10">
    <source>
        <dbReference type="ARBA" id="ARBA00022989"/>
    </source>
</evidence>
<evidence type="ECO:0000256" key="5">
    <source>
        <dbReference type="ARBA" id="ARBA00022692"/>
    </source>
</evidence>
<dbReference type="GO" id="GO:0046872">
    <property type="term" value="F:metal ion binding"/>
    <property type="evidence" value="ECO:0007669"/>
    <property type="project" value="UniProtKB-KW"/>
</dbReference>
<dbReference type="RefSeq" id="XP_025599860.1">
    <property type="nucleotide sequence ID" value="XM_025741753.1"/>
</dbReference>
<feature type="domain" description="Endoplasmic reticulum metallopeptidase 1/1-A TM" evidence="18">
    <location>
        <begin position="444"/>
        <end position="662"/>
    </location>
</feature>
<evidence type="ECO:0000256" key="9">
    <source>
        <dbReference type="ARBA" id="ARBA00022833"/>
    </source>
</evidence>
<evidence type="ECO:0000256" key="7">
    <source>
        <dbReference type="ARBA" id="ARBA00022801"/>
    </source>
</evidence>
<proteinExistence type="inferred from homology"/>
<evidence type="ECO:0000256" key="13">
    <source>
        <dbReference type="ARBA" id="ARBA00023180"/>
    </source>
</evidence>
<name>A0A316ZDH7_9BASI</name>
<dbReference type="GeneID" id="37269297"/>
<evidence type="ECO:0000256" key="12">
    <source>
        <dbReference type="ARBA" id="ARBA00023136"/>
    </source>
</evidence>